<reference evidence="2" key="1">
    <citation type="submission" date="2021-01" db="EMBL/GenBank/DDBJ databases">
        <title>Whole genome shotgun sequence of Planobispora rosea NBRC 15558.</title>
        <authorList>
            <person name="Komaki H."/>
            <person name="Tamura T."/>
        </authorList>
    </citation>
    <scope>NUCLEOTIDE SEQUENCE</scope>
    <source>
        <strain evidence="2">NBRC 15558</strain>
    </source>
</reference>
<gene>
    <name evidence="2" type="ORF">Pro02_02440</name>
</gene>
<comment type="caution">
    <text evidence="2">The sequence shown here is derived from an EMBL/GenBank/DDBJ whole genome shotgun (WGS) entry which is preliminary data.</text>
</comment>
<feature type="compositionally biased region" description="Basic and acidic residues" evidence="1">
    <location>
        <begin position="54"/>
        <end position="65"/>
    </location>
</feature>
<feature type="region of interest" description="Disordered" evidence="1">
    <location>
        <begin position="31"/>
        <end position="65"/>
    </location>
</feature>
<organism evidence="2 3">
    <name type="scientific">Planobispora rosea</name>
    <dbReference type="NCBI Taxonomy" id="35762"/>
    <lineage>
        <taxon>Bacteria</taxon>
        <taxon>Bacillati</taxon>
        <taxon>Actinomycetota</taxon>
        <taxon>Actinomycetes</taxon>
        <taxon>Streptosporangiales</taxon>
        <taxon>Streptosporangiaceae</taxon>
        <taxon>Planobispora</taxon>
    </lineage>
</organism>
<proteinExistence type="predicted"/>
<keyword evidence="3" id="KW-1185">Reference proteome</keyword>
<sequence>MADPHRVHPFGRHMLEQAGKGGVAEVQEHPEPVALDEVTTARLTGRGPRSTGSQHRELHECDFTD</sequence>
<evidence type="ECO:0000313" key="2">
    <source>
        <dbReference type="EMBL" id="GIH81836.1"/>
    </source>
</evidence>
<protein>
    <submittedName>
        <fullName evidence="2">Uncharacterized protein</fullName>
    </submittedName>
</protein>
<dbReference type="AlphaFoldDB" id="A0A8J3RRW9"/>
<dbReference type="Proteomes" id="UP000655044">
    <property type="component" value="Unassembled WGS sequence"/>
</dbReference>
<dbReference type="EMBL" id="BOOI01000001">
    <property type="protein sequence ID" value="GIH81836.1"/>
    <property type="molecule type" value="Genomic_DNA"/>
</dbReference>
<evidence type="ECO:0000313" key="3">
    <source>
        <dbReference type="Proteomes" id="UP000655044"/>
    </source>
</evidence>
<name>A0A8J3RRW9_PLARO</name>
<evidence type="ECO:0000256" key="1">
    <source>
        <dbReference type="SAM" id="MobiDB-lite"/>
    </source>
</evidence>
<accession>A0A8J3RRW9</accession>